<dbReference type="AlphaFoldDB" id="A0A1E1K6F8"/>
<dbReference type="Proteomes" id="UP000178129">
    <property type="component" value="Unassembled WGS sequence"/>
</dbReference>
<sequence length="387" mass="42731">MHRTSPTQLLYLGAIGAYTLWGIAFFNGTLDRMNAAIEKGFMPDGRALRSTYTGYPLLDGRLTYLSAFYEVLSNSLTTGPRLLFLDLNFVLSSTLLWVFIESRRRGVRNISLRHPVPFAMLWNALGAAFIQPLYFYAITQSQATTRDPTIPLNEAIALFVTTIPTLLFPLFLFAPSYLDWSTYEHHGYIAKFLGTPFLMVVICVSTIALMWPKFGLVSPKDAKKPNEDKKWIVASYVMAGVIAATVHIATIIACLQSLDGDINFTRLFVPTLSKVSSLSTASGIHNGTVHASILPIEYQKLVEGYHIFTQFDTIVVTFSCIVFVHWLLSNQGNTKIPGSKNMSGSEMKELASLVVGSVLIGPGAAGSFALAVRESRLREEKPTGKLQ</sequence>
<feature type="transmembrane region" description="Helical" evidence="1">
    <location>
        <begin position="112"/>
        <end position="135"/>
    </location>
</feature>
<evidence type="ECO:0000313" key="3">
    <source>
        <dbReference type="Proteomes" id="UP000178129"/>
    </source>
</evidence>
<reference evidence="3" key="1">
    <citation type="submission" date="2016-03" db="EMBL/GenBank/DDBJ databases">
        <authorList>
            <person name="Ploux O."/>
        </authorList>
    </citation>
    <scope>NUCLEOTIDE SEQUENCE [LARGE SCALE GENOMIC DNA]</scope>
    <source>
        <strain evidence="3">UK7</strain>
    </source>
</reference>
<dbReference type="EMBL" id="FJUW01000007">
    <property type="protein sequence ID" value="CZS93678.1"/>
    <property type="molecule type" value="Genomic_DNA"/>
</dbReference>
<dbReference type="STRING" id="914237.A0A1E1K6F8"/>
<feature type="transmembrane region" description="Helical" evidence="1">
    <location>
        <begin position="190"/>
        <end position="211"/>
    </location>
</feature>
<comment type="caution">
    <text evidence="2">The sequence shown here is derived from an EMBL/GenBank/DDBJ whole genome shotgun (WGS) entry which is preliminary data.</text>
</comment>
<keyword evidence="1" id="KW-0812">Transmembrane</keyword>
<keyword evidence="1" id="KW-1133">Transmembrane helix</keyword>
<gene>
    <name evidence="2" type="ORF">RCO7_09467</name>
</gene>
<feature type="transmembrane region" description="Helical" evidence="1">
    <location>
        <begin position="9"/>
        <end position="26"/>
    </location>
</feature>
<feature type="transmembrane region" description="Helical" evidence="1">
    <location>
        <begin position="350"/>
        <end position="372"/>
    </location>
</feature>
<feature type="transmembrane region" description="Helical" evidence="1">
    <location>
        <begin position="231"/>
        <end position="255"/>
    </location>
</feature>
<organism evidence="2 3">
    <name type="scientific">Rhynchosporium graminicola</name>
    <dbReference type="NCBI Taxonomy" id="2792576"/>
    <lineage>
        <taxon>Eukaryota</taxon>
        <taxon>Fungi</taxon>
        <taxon>Dikarya</taxon>
        <taxon>Ascomycota</taxon>
        <taxon>Pezizomycotina</taxon>
        <taxon>Leotiomycetes</taxon>
        <taxon>Helotiales</taxon>
        <taxon>Ploettnerulaceae</taxon>
        <taxon>Rhynchosporium</taxon>
    </lineage>
</organism>
<accession>A0A1E1K6F8</accession>
<feature type="transmembrane region" description="Helical" evidence="1">
    <location>
        <begin position="307"/>
        <end position="328"/>
    </location>
</feature>
<feature type="transmembrane region" description="Helical" evidence="1">
    <location>
        <begin position="155"/>
        <end position="178"/>
    </location>
</feature>
<proteinExistence type="predicted"/>
<feature type="transmembrane region" description="Helical" evidence="1">
    <location>
        <begin position="82"/>
        <end position="100"/>
    </location>
</feature>
<evidence type="ECO:0000313" key="2">
    <source>
        <dbReference type="EMBL" id="CZS93678.1"/>
    </source>
</evidence>
<protein>
    <submittedName>
        <fullName evidence="2">Uncharacterized protein</fullName>
    </submittedName>
</protein>
<evidence type="ECO:0000256" key="1">
    <source>
        <dbReference type="SAM" id="Phobius"/>
    </source>
</evidence>
<dbReference type="InParanoid" id="A0A1E1K6F8"/>
<name>A0A1E1K6F8_9HELO</name>
<keyword evidence="3" id="KW-1185">Reference proteome</keyword>
<keyword evidence="1" id="KW-0472">Membrane</keyword>